<gene>
    <name evidence="1" type="ORF">S06H3_49755</name>
</gene>
<proteinExistence type="predicted"/>
<sequence length="97" mass="10729">MLENDQDVGVGITEELARELKKLALRRKTEMLGIQIKQQVKDGAEIQDVVEFTEAELTDLKRESTNEKKSITLWESLNTPITVSPAPIGGGLLVPGR</sequence>
<protein>
    <submittedName>
        <fullName evidence="1">Uncharacterized protein</fullName>
    </submittedName>
</protein>
<organism evidence="1">
    <name type="scientific">marine sediment metagenome</name>
    <dbReference type="NCBI Taxonomy" id="412755"/>
    <lineage>
        <taxon>unclassified sequences</taxon>
        <taxon>metagenomes</taxon>
        <taxon>ecological metagenomes</taxon>
    </lineage>
</organism>
<dbReference type="EMBL" id="BARV01031443">
    <property type="protein sequence ID" value="GAI37710.1"/>
    <property type="molecule type" value="Genomic_DNA"/>
</dbReference>
<accession>X1PF93</accession>
<reference evidence="1" key="1">
    <citation type="journal article" date="2014" name="Front. Microbiol.">
        <title>High frequency of phylogenetically diverse reductive dehalogenase-homologous genes in deep subseafloor sedimentary metagenomes.</title>
        <authorList>
            <person name="Kawai M."/>
            <person name="Futagami T."/>
            <person name="Toyoda A."/>
            <person name="Takaki Y."/>
            <person name="Nishi S."/>
            <person name="Hori S."/>
            <person name="Arai W."/>
            <person name="Tsubouchi T."/>
            <person name="Morono Y."/>
            <person name="Uchiyama I."/>
            <person name="Ito T."/>
            <person name="Fujiyama A."/>
            <person name="Inagaki F."/>
            <person name="Takami H."/>
        </authorList>
    </citation>
    <scope>NUCLEOTIDE SEQUENCE</scope>
    <source>
        <strain evidence="1">Expedition CK06-06</strain>
    </source>
</reference>
<dbReference type="AlphaFoldDB" id="X1PF93"/>
<evidence type="ECO:0000313" key="1">
    <source>
        <dbReference type="EMBL" id="GAI37710.1"/>
    </source>
</evidence>
<comment type="caution">
    <text evidence="1">The sequence shown here is derived from an EMBL/GenBank/DDBJ whole genome shotgun (WGS) entry which is preliminary data.</text>
</comment>
<name>X1PF93_9ZZZZ</name>
<feature type="non-terminal residue" evidence="1">
    <location>
        <position position="97"/>
    </location>
</feature>